<dbReference type="OMA" id="QISCIFR"/>
<dbReference type="SMART" id="SM00408">
    <property type="entry name" value="IGc2"/>
    <property type="match status" value="12"/>
</dbReference>
<dbReference type="Ensembl" id="ENSPTRT00000074415.2">
    <property type="protein sequence ID" value="ENSPTRP00000060268.2"/>
    <property type="gene ID" value="ENSPTRG00000042614.2"/>
</dbReference>
<accession>H2RFH5</accession>
<reference evidence="5" key="1">
    <citation type="submission" date="2004-07" db="EMBL/GenBank/DDBJ databases">
        <title>The DNA sequence of the chimpanzee Y chromosome.</title>
        <authorList>
            <person name="Hughes J.F."/>
            <person name="Pyntikova T."/>
            <person name="Skaletsky H."/>
            <person name="Minx P.J."/>
            <person name="Rozen S."/>
            <person name="Wilson R.K."/>
            <person name="Page D.C."/>
        </authorList>
    </citation>
    <scope>NUCLEOTIDE SEQUENCE [LARGE SCALE GENOMIC DNA]</scope>
</reference>
<dbReference type="FunFam" id="2.60.40.10:FF:001290">
    <property type="entry name" value="Matrix remodeling associated 5"/>
    <property type="match status" value="1"/>
</dbReference>
<dbReference type="InParanoid" id="H2RFH5"/>
<dbReference type="Gene3D" id="2.60.40.10">
    <property type="entry name" value="Immunoglobulins"/>
    <property type="match status" value="12"/>
</dbReference>
<feature type="domain" description="Ig-like" evidence="3">
    <location>
        <begin position="2379"/>
        <end position="2467"/>
    </location>
</feature>
<keyword evidence="5" id="KW-1185">Reference proteome</keyword>
<dbReference type="FunFam" id="2.60.40.10:FF:002119">
    <property type="entry name" value="Matrix remodeling associated 5"/>
    <property type="match status" value="1"/>
</dbReference>
<dbReference type="InterPro" id="IPR003598">
    <property type="entry name" value="Ig_sub2"/>
</dbReference>
<protein>
    <recommendedName>
        <fullName evidence="3">Ig-like domain-containing protein</fullName>
    </recommendedName>
</protein>
<sequence>MHNSNLKIAHSSSVLPVNKRISSLFYLRYPRIRHPDKMPKRAHWGALSVVLILLWGHPRVALACPHPCVHCTFRSLASVPAGIAKHVERINLGFVPLSSRTFPLSVLPFSTFILLCIHHLYLVPNIFNTQKGDLISVKQSRILKCKKDKAYEGGQLCAMCFSPKKLYKHEIHKLKDLTCLKPSIESPLRQNRSRSIEEEQEQEEDGDSQLILEKIQLPQWSISLNMTDEHGNMVNLVCDIKKPMDVYKIHLNQTDPPDIDINAMVALDFECPMTQENYENLWKLIAYYSEVPMKLHRELMLSKHPRVSYQYRQDADEEALYYTGVRAQILAEPEWVMQPSIDIQLNRPQSTAKKVLLSYYNQYSQTIATKDTRQARGRSWVMIEPSRAVQKDQTVLEGGPCQLSCNVKASESPSIFWVLPDGSILKVPVDDPDSKFSILSSGWLRIKSMEPSDSGLDEMDRMVYRVLVQSPSTQPAEKDTVTIGKNPGEPVMLPCNALAIPEAHLSWILPNRRIINDLANTSHVYMLPNGTLSIPKIQVSDSGYYRCVAVNQHGADHITVGITVTKKGSGSPSKRGRCPGPKALSRVREDIVEVEGVSGTGDEENTSRRLLHPKHQEVFLKTKDDAINGDKKAKKGRRKPKLWKHSEKEPETSVAEGLRVFESRRRINMANKQINPEHWADILAKVLGKNLPIGTEVSPIIKTTSSPFLSLATATSAEESSADVPLLSEGKHILSTISSASMGLEHHNNGVILVEPEVTSTPLEEVVDEYSKKTEEITSTEGDLKGTAASTLISEPYEPSPTLHTLDTVYEEPTHEETETEGWSAADVGSSPDPTPSEYELPLVVVSLAESEPVQYFDPDLETNSQPHEDNIKEYSFAHLTPTTTIWVNDSSTSLSFEDSTVGEQGVPGKSHLQGPTENIQLVKSSLSTQDTLLIKKGMKEMSQTLQGGNMLEGDPTHSRSSENEGQESKSITLPDSTLGIMSNTTTETTPRQKVASSSTMSTHPSRRRPNGRKLHPHKFHHRHKQTPPTTFAPLETFSTQPTQATDIKISNQMESSLVPTSWEINTVNTPKQLEMENNVELISKGTPRRKHGKSSRASASKPSPSPENKHRNIVTPSSETTLLPRNVSLKTEGVYDSLGYTTTTRKIHSSYHKVQDTLPVMYKPTSDRKEIQDDVATNVDKHKSDILVPGESITNVTPTSCSLVSTMGEFKEESSPVGFPEIPTWNPSRTAQPGRLQTDIHVTTSGETPTDPPLVNELEDVDFTSEFLSSVTVSTPFHQEEAGFSTILSSIKVEMASSQVETTTLGQDHHETTVAILHSETRPQNHIPTAARMKEPTSFSPPMILLTLGQTTTTKPELLSPRTSQICKDSKENVFLNYMGNPETEATPVNNEGTQCISGPNELSTPSSDQDAFNLSTKLELEKQVFDSRSLTRGPDSHHQDGRVHTSHQLTRIPAKPILPTGTVRLPEMSTQSTSRSFVTFQPPHHRTNKPEITTYPSRALPESKQFTTPRVASTTPLLSHMSKPSISSKFADLRTDQSNGSYKVFGNSNIPEARNSVGKPLSPRISHYSNGRLPFFTNRTLSFPQLGITRRPQIPSSPVPVMRERKVNPGSHNRIYSHSTFHLDFGPPAPPLLHTPQTTRSPSTNLQNIPMVSSTQSSVSFITSSVQSSGSIHQSGSKFFAGGPPASKFWPLGEKPQILTKSPQTVSVTAETDAVFPCEAIGKPKPFVTWTKVSTRALMTPNTRIQRFEVLKNGTLVIRKVQVQDRGQYMCTASNLYGLDRMVVLLWVTVQQPQILASHYQDVTVYLGDTIAMECLAKGTPAPQISCIFRDRRVWQTVSSVEGRITLHQNRTLSIKEASFSDRGIYKCVASNATRADSVSIRLHVAALPPIIHQEKLENISLPPGLSIHIHCTAKAAPLPSVRWVLGDGTQIRPSQFLHGNLFVFPNGTLYIRNLAPKDSGRYECVAANLIGSACRTVQPNVQRAAANVRITGTSSRRTDVRYGGTLKLDCSASGDPWPRILWRLPSKRTIDALFSFDSRIKVFANGTLVVKSVMDKDAGDYLCVARNKVGDDYVALKVDVVMKPAKIEHKEENDDKVLYGGDLKVDCVATGLPNPEISWSLPDGSLVNSFMQSDDSGGRTKRYVVFNNGTLYFNEVGMREEGDYTCFAENQVGKDEMRVRVKVVTAPATIRNKTYLAVQVPYGDVVTVTCEVTWLSPANRVIPTSSEKYQIYQDGTLLIQKAQRSDSGNYTCLVRNSAGEDRKTVWIHVNLQPPKINGNPNPITTVREIAAGGSRKLIDCKAEGIPTPRVLWAFPEGVVLPAPYYGNRITVHGNGSLDIRSLRKSDSVQLVCMARNEGGAARLIVQLTVLEPMEKPIFHDPISEKITAMAGHTISLNCSAAGTPTPSLVWVLPNGTDLQSGQQLQRFYHKADGMLHISGLSSVDAGAYRCVARNAAGHTERLVSLKVGLKPEANKQYHNLVSIINGETLKLPCTPPGAGQGRFSWTLPNGMHLEGPQTLGRVSLLDNGTLTVREASVFDRGTYVCRMETEYGPSVTSIPVIVIAYPPRITSEPTPVIYTRPGNTVKLNCMAMGIPKADITWELPDKSHLKAAVQACLYGNRFLHPQGSLTVQHATQRDAGFYKCMAKNILGSDSKTTYIHLF</sequence>
<feature type="domain" description="Ig-like" evidence="3">
    <location>
        <begin position="1698"/>
        <end position="1777"/>
    </location>
</feature>
<proteinExistence type="predicted"/>
<dbReference type="InterPro" id="IPR007110">
    <property type="entry name" value="Ig-like_dom"/>
</dbReference>
<feature type="domain" description="Ig-like" evidence="3">
    <location>
        <begin position="385"/>
        <end position="455"/>
    </location>
</feature>
<dbReference type="InterPro" id="IPR003599">
    <property type="entry name" value="Ig_sub"/>
</dbReference>
<dbReference type="PRINTS" id="PR01832">
    <property type="entry name" value="VEGFRECEPTOR"/>
</dbReference>
<feature type="domain" description="Ig-like" evidence="3">
    <location>
        <begin position="2474"/>
        <end position="2559"/>
    </location>
</feature>
<dbReference type="Pfam" id="PF07679">
    <property type="entry name" value="I-set"/>
    <property type="match status" value="6"/>
</dbReference>
<feature type="domain" description="Ig-like" evidence="3">
    <location>
        <begin position="2087"/>
        <end position="2188"/>
    </location>
</feature>
<dbReference type="eggNOG" id="KOG0619">
    <property type="taxonomic scope" value="Eukaryota"/>
</dbReference>
<feature type="region of interest" description="Disordered" evidence="2">
    <location>
        <begin position="1083"/>
        <end position="1121"/>
    </location>
</feature>
<feature type="compositionally biased region" description="Polar residues" evidence="2">
    <location>
        <begin position="969"/>
        <end position="1004"/>
    </location>
</feature>
<feature type="region of interest" description="Disordered" evidence="2">
    <location>
        <begin position="1474"/>
        <end position="1496"/>
    </location>
</feature>
<keyword evidence="1" id="KW-0393">Immunoglobulin domain</keyword>
<dbReference type="Bgee" id="ENSPTRG00000042614">
    <property type="expression patterns" value="Expressed in fibroblast and 3 other cell types or tissues"/>
</dbReference>
<dbReference type="FunFam" id="2.60.40.10:FF:001146">
    <property type="entry name" value="Matrix remodeling associated 5"/>
    <property type="match status" value="1"/>
</dbReference>
<dbReference type="CDD" id="cd00096">
    <property type="entry name" value="Ig"/>
    <property type="match status" value="3"/>
</dbReference>
<dbReference type="FunFam" id="2.60.40.10:FF:001502">
    <property type="entry name" value="Matrix remodeling associated 5"/>
    <property type="match status" value="1"/>
</dbReference>
<evidence type="ECO:0000313" key="4">
    <source>
        <dbReference type="Ensembl" id="ENSPTRP00000060268.2"/>
    </source>
</evidence>
<feature type="compositionally biased region" description="Basic residues" evidence="2">
    <location>
        <begin position="1005"/>
        <end position="1026"/>
    </location>
</feature>
<evidence type="ECO:0000313" key="5">
    <source>
        <dbReference type="Proteomes" id="UP000002277"/>
    </source>
</evidence>
<dbReference type="FunFam" id="2.60.40.10:FF:001248">
    <property type="entry name" value="Matrix remodeling associated 5"/>
    <property type="match status" value="1"/>
</dbReference>
<feature type="domain" description="Ig-like" evidence="3">
    <location>
        <begin position="1795"/>
        <end position="1882"/>
    </location>
</feature>
<dbReference type="SUPFAM" id="SSF48726">
    <property type="entry name" value="Immunoglobulin"/>
    <property type="match status" value="12"/>
</dbReference>
<dbReference type="FunFam" id="2.60.40.10:FF:001017">
    <property type="entry name" value="Matrix remodeling associated 5"/>
    <property type="match status" value="1"/>
</dbReference>
<evidence type="ECO:0000256" key="2">
    <source>
        <dbReference type="SAM" id="MobiDB-lite"/>
    </source>
</evidence>
<organism evidence="4 5">
    <name type="scientific">Pan troglodytes</name>
    <name type="common">Chimpanzee</name>
    <dbReference type="NCBI Taxonomy" id="9598"/>
    <lineage>
        <taxon>Eukaryota</taxon>
        <taxon>Metazoa</taxon>
        <taxon>Chordata</taxon>
        <taxon>Craniata</taxon>
        <taxon>Vertebrata</taxon>
        <taxon>Euteleostomi</taxon>
        <taxon>Mammalia</taxon>
        <taxon>Eutheria</taxon>
        <taxon>Euarchontoglires</taxon>
        <taxon>Primates</taxon>
        <taxon>Haplorrhini</taxon>
        <taxon>Catarrhini</taxon>
        <taxon>Hominidae</taxon>
        <taxon>Pan</taxon>
    </lineage>
</organism>
<dbReference type="FunFam" id="2.60.40.10:FF:001377">
    <property type="entry name" value="Matrix remodeling associated 5"/>
    <property type="match status" value="1"/>
</dbReference>
<feature type="domain" description="Ig-like" evidence="3">
    <location>
        <begin position="1891"/>
        <end position="1985"/>
    </location>
</feature>
<feature type="region of interest" description="Disordered" evidence="2">
    <location>
        <begin position="1215"/>
        <end position="1235"/>
    </location>
</feature>
<feature type="region of interest" description="Disordered" evidence="2">
    <location>
        <begin position="811"/>
        <end position="837"/>
    </location>
</feature>
<feature type="domain" description="Ig-like" evidence="3">
    <location>
        <begin position="471"/>
        <end position="565"/>
    </location>
</feature>
<dbReference type="EMBL" id="AC146249">
    <property type="status" value="NOT_ANNOTATED_CDS"/>
    <property type="molecule type" value="Genomic_DNA"/>
</dbReference>
<feature type="region of interest" description="Disordered" evidence="2">
    <location>
        <begin position="627"/>
        <end position="650"/>
    </location>
</feature>
<reference evidence="4" key="4">
    <citation type="submission" date="2025-09" db="UniProtKB">
        <authorList>
            <consortium name="Ensembl"/>
        </authorList>
    </citation>
    <scope>IDENTIFICATION</scope>
</reference>
<feature type="domain" description="Ig-like" evidence="3">
    <location>
        <begin position="2277"/>
        <end position="2371"/>
    </location>
</feature>
<dbReference type="FunFam" id="2.60.40.10:FF:001402">
    <property type="entry name" value="Matrix remodeling associated 5"/>
    <property type="match status" value="1"/>
</dbReference>
<dbReference type="PANTHER" id="PTHR10075">
    <property type="entry name" value="BASIGIN RELATED"/>
    <property type="match status" value="1"/>
</dbReference>
<dbReference type="GeneTree" id="ENSGT00940000159942"/>
<name>H2RFH5_PANTR</name>
<dbReference type="InterPro" id="IPR036179">
    <property type="entry name" value="Ig-like_dom_sf"/>
</dbReference>
<dbReference type="Pfam" id="PF13927">
    <property type="entry name" value="Ig_3"/>
    <property type="match status" value="4"/>
</dbReference>
<dbReference type="Proteomes" id="UP000002277">
    <property type="component" value="Chromosome Y"/>
</dbReference>
<reference evidence="4" key="3">
    <citation type="submission" date="2025-08" db="UniProtKB">
        <authorList>
            <consortium name="Ensembl"/>
        </authorList>
    </citation>
    <scope>IDENTIFICATION</scope>
</reference>
<dbReference type="PROSITE" id="PS50835">
    <property type="entry name" value="IG_LIKE"/>
    <property type="match status" value="12"/>
</dbReference>
<dbReference type="FunFam" id="2.60.40.10:FF:001306">
    <property type="entry name" value="Matrix remodeling associated 5"/>
    <property type="match status" value="1"/>
</dbReference>
<feature type="domain" description="Ig-like" evidence="3">
    <location>
        <begin position="2570"/>
        <end position="2663"/>
    </location>
</feature>
<evidence type="ECO:0000259" key="3">
    <source>
        <dbReference type="PROSITE" id="PS50835"/>
    </source>
</evidence>
<dbReference type="HOGENOM" id="CLU_000580_0_0_1"/>
<feature type="region of interest" description="Disordered" evidence="2">
    <location>
        <begin position="1431"/>
        <end position="1450"/>
    </location>
</feature>
<dbReference type="PANTHER" id="PTHR10075:SF100">
    <property type="entry name" value="FASCICLIN-2"/>
    <property type="match status" value="1"/>
</dbReference>
<dbReference type="FunFam" id="2.60.40.10:FF:001433">
    <property type="entry name" value="Matrix remodeling associated 5"/>
    <property type="match status" value="1"/>
</dbReference>
<evidence type="ECO:0000256" key="1">
    <source>
        <dbReference type="ARBA" id="ARBA00023319"/>
    </source>
</evidence>
<dbReference type="FunFam" id="2.60.40.10:FF:000621">
    <property type="entry name" value="Immunoglobulin superfamily member 10"/>
    <property type="match status" value="1"/>
</dbReference>
<feature type="compositionally biased region" description="Basic and acidic residues" evidence="2">
    <location>
        <begin position="1436"/>
        <end position="1445"/>
    </location>
</feature>
<dbReference type="InterPro" id="IPR013098">
    <property type="entry name" value="Ig_I-set"/>
</dbReference>
<dbReference type="SMART" id="SM00409">
    <property type="entry name" value="IG"/>
    <property type="match status" value="12"/>
</dbReference>
<dbReference type="FunFam" id="2.60.40.10:FF:000537">
    <property type="entry name" value="immunoglobulin superfamily member 10"/>
    <property type="match status" value="1"/>
</dbReference>
<feature type="domain" description="Ig-like" evidence="3">
    <location>
        <begin position="2190"/>
        <end position="2269"/>
    </location>
</feature>
<feature type="region of interest" description="Disordered" evidence="2">
    <location>
        <begin position="947"/>
        <end position="1033"/>
    </location>
</feature>
<dbReference type="InterPro" id="IPR013783">
    <property type="entry name" value="Ig-like_fold"/>
</dbReference>
<feature type="domain" description="Ig-like" evidence="3">
    <location>
        <begin position="1989"/>
        <end position="2084"/>
    </location>
</feature>
<reference evidence="4 5" key="2">
    <citation type="journal article" date="2005" name="Nature">
        <title>Initial sequence of the chimpanzee genome and comparison with the human genome.</title>
        <authorList>
            <consortium name="Chimpanzee sequencing and analysis consortium"/>
        </authorList>
    </citation>
    <scope>NUCLEOTIDE SEQUENCE [LARGE SCALE GENOMIC DNA]</scope>
</reference>
<feature type="compositionally biased region" description="Basic residues" evidence="2">
    <location>
        <begin position="632"/>
        <end position="643"/>
    </location>
</feature>
<dbReference type="GO" id="GO:0043005">
    <property type="term" value="C:neuron projection"/>
    <property type="evidence" value="ECO:0000318"/>
    <property type="project" value="GO_Central"/>
</dbReference>
<dbReference type="PaxDb" id="9598-ENSPTRP00000060268"/>